<dbReference type="Proteomes" id="UP000287239">
    <property type="component" value="Unassembled WGS sequence"/>
</dbReference>
<evidence type="ECO:0000256" key="1">
    <source>
        <dbReference type="SAM" id="MobiDB-lite"/>
    </source>
</evidence>
<name>A0A429ZVW8_9ENTE</name>
<dbReference type="AlphaFoldDB" id="A0A429ZVW8"/>
<comment type="caution">
    <text evidence="3">The sequence shown here is derived from an EMBL/GenBank/DDBJ whole genome shotgun (WGS) entry which is preliminary data.</text>
</comment>
<feature type="compositionally biased region" description="Acidic residues" evidence="1">
    <location>
        <begin position="103"/>
        <end position="120"/>
    </location>
</feature>
<dbReference type="PROSITE" id="PS50853">
    <property type="entry name" value="FN3"/>
    <property type="match status" value="1"/>
</dbReference>
<accession>A0A429ZVW8</accession>
<dbReference type="InterPro" id="IPR013783">
    <property type="entry name" value="Ig-like_fold"/>
</dbReference>
<protein>
    <recommendedName>
        <fullName evidence="2">Fibronectin type-III domain-containing protein</fullName>
    </recommendedName>
</protein>
<proteinExistence type="predicted"/>
<dbReference type="EMBL" id="NGJU01000001">
    <property type="protein sequence ID" value="RST97860.1"/>
    <property type="molecule type" value="Genomic_DNA"/>
</dbReference>
<dbReference type="SUPFAM" id="SSF49265">
    <property type="entry name" value="Fibronectin type III"/>
    <property type="match status" value="1"/>
</dbReference>
<keyword evidence="4" id="KW-1185">Reference proteome</keyword>
<dbReference type="OrthoDB" id="2171057at2"/>
<feature type="domain" description="Fibronectin type-III" evidence="2">
    <location>
        <begin position="554"/>
        <end position="648"/>
    </location>
</feature>
<reference evidence="3 4" key="1">
    <citation type="submission" date="2017-05" db="EMBL/GenBank/DDBJ databases">
        <title>Vagococcus spp. assemblies.</title>
        <authorList>
            <person name="Gulvik C.A."/>
        </authorList>
    </citation>
    <scope>NUCLEOTIDE SEQUENCE [LARGE SCALE GENOMIC DNA]</scope>
    <source>
        <strain evidence="3 4">NCFB 2777</strain>
    </source>
</reference>
<organism evidence="3 4">
    <name type="scientific">Vagococcus salmoninarum</name>
    <dbReference type="NCBI Taxonomy" id="2739"/>
    <lineage>
        <taxon>Bacteria</taxon>
        <taxon>Bacillati</taxon>
        <taxon>Bacillota</taxon>
        <taxon>Bacilli</taxon>
        <taxon>Lactobacillales</taxon>
        <taxon>Enterococcaceae</taxon>
        <taxon>Vagococcus</taxon>
    </lineage>
</organism>
<feature type="region of interest" description="Disordered" evidence="1">
    <location>
        <begin position="103"/>
        <end position="122"/>
    </location>
</feature>
<evidence type="ECO:0000313" key="4">
    <source>
        <dbReference type="Proteomes" id="UP000287239"/>
    </source>
</evidence>
<dbReference type="GeneID" id="98566887"/>
<dbReference type="RefSeq" id="WP_126777981.1">
    <property type="nucleotide sequence ID" value="NZ_NGJU01000001.1"/>
</dbReference>
<dbReference type="Gene3D" id="2.60.40.10">
    <property type="entry name" value="Immunoglobulins"/>
    <property type="match status" value="1"/>
</dbReference>
<dbReference type="InterPro" id="IPR036116">
    <property type="entry name" value="FN3_sf"/>
</dbReference>
<dbReference type="InterPro" id="IPR003961">
    <property type="entry name" value="FN3_dom"/>
</dbReference>
<gene>
    <name evidence="3" type="ORF">CBF35_00780</name>
</gene>
<evidence type="ECO:0000259" key="2">
    <source>
        <dbReference type="PROSITE" id="PS50853"/>
    </source>
</evidence>
<evidence type="ECO:0000313" key="3">
    <source>
        <dbReference type="EMBL" id="RST97860.1"/>
    </source>
</evidence>
<sequence>MLKKEESVLNEKKWNRAMSLLIIFTVLPLETASALTNETISLQEPVDELVFQEEDEKNELIELPAEETESSDNEIVDSSQEVRESADLAEIEEIKEIEEIQETAETAEEDTETEVTEEEVETKVSKKATMKQAEDGFWLVDSAATLTTLLKDTKKLKFRLTKDINLGSAGYQLRNGVIIDGAGHVITYNKGGSAAQGFYIIETDATVEIRNTQFGNLDGSGAIGYYGFLTGYDAGVNMTFIFDNVDYYSNNGQMIFNRNGNIILRGNNKIIQKGTGAYSQEWAETNHVEVESGTTTIEHWSNSTLGFMWSVGVHGGNPYANTSQIVVRENASLSIETNGSISYGQLAPSYIVEENASLTIDKVSNATGGSRNSFFYVAQTQPVTFDFQSNSHVNFLLPAPINVGGAAGGMRIGEGADVKIDVASGFVFDATTTSKFDLMLVEPEYAEFSATEAGTLGLNGATTNRNSNFLIESQNGLTVKTYAEKSQMEPTNAFLRSLTDLRVRKQTYANGSKSKTPLTSQELTALSNAKKISVSPKMAIPNQVEVSVSEVTARTANLKATSLNNGNAATEVEWLLFTSEKDLNNREKAVEVIKQDTFSEGNTQTTGNYQQVITSLNPNTTYWLQGTVTNQLGQSDYSESTHFSTLPELKTLTVDQITGESATVSGELAGATAAYGGSYQQVIVEYSTTTNFTEETTATTKGQLSGEKQQLFTAELVELTEETTYYIRLKVIGVSGERVTLAMTPLTEFTTVIEIINVEIPIEMAFGTRNTDLGTAQAGKLYSETYEVANQGKSPVKVSLAGLEKQNKAAEKIKLRQDLKGTLGKDEMALQVITESNPTDPLYLTENLALEPVVVGVLAPQGSSQQQINLTGKYFNPESLAVYPKYDLVFKVEKTK</sequence>